<accession>A0A553PJ90</accession>
<dbReference type="PANTHER" id="PTHR21261:SF15">
    <property type="entry name" value="BEATEN PATH IIIA, ISOFORM D-RELATED"/>
    <property type="match status" value="1"/>
</dbReference>
<keyword evidence="4" id="KW-1185">Reference proteome</keyword>
<feature type="compositionally biased region" description="Polar residues" evidence="1">
    <location>
        <begin position="21"/>
        <end position="34"/>
    </location>
</feature>
<dbReference type="EMBL" id="VCGU01000003">
    <property type="protein sequence ID" value="TRY77757.1"/>
    <property type="molecule type" value="Genomic_DNA"/>
</dbReference>
<gene>
    <name evidence="3" type="ORF">TCAL_15343</name>
</gene>
<dbReference type="AlphaFoldDB" id="A0A553PJ90"/>
<evidence type="ECO:0000259" key="2">
    <source>
        <dbReference type="PROSITE" id="PS50835"/>
    </source>
</evidence>
<dbReference type="Gene3D" id="2.60.40.10">
    <property type="entry name" value="Immunoglobulins"/>
    <property type="match status" value="2"/>
</dbReference>
<feature type="region of interest" description="Disordered" evidence="1">
    <location>
        <begin position="19"/>
        <end position="38"/>
    </location>
</feature>
<dbReference type="PANTHER" id="PTHR21261">
    <property type="entry name" value="BEAT PROTEIN"/>
    <property type="match status" value="1"/>
</dbReference>
<dbReference type="SUPFAM" id="SSF48726">
    <property type="entry name" value="Immunoglobulin"/>
    <property type="match status" value="2"/>
</dbReference>
<evidence type="ECO:0000313" key="4">
    <source>
        <dbReference type="Proteomes" id="UP000318571"/>
    </source>
</evidence>
<reference evidence="3 4" key="1">
    <citation type="journal article" date="2018" name="Nat. Ecol. Evol.">
        <title>Genomic signatures of mitonuclear coevolution across populations of Tigriopus californicus.</title>
        <authorList>
            <person name="Barreto F.S."/>
            <person name="Watson E.T."/>
            <person name="Lima T.G."/>
            <person name="Willett C.S."/>
            <person name="Edmands S."/>
            <person name="Li W."/>
            <person name="Burton R.S."/>
        </authorList>
    </citation>
    <scope>NUCLEOTIDE SEQUENCE [LARGE SCALE GENOMIC DNA]</scope>
    <source>
        <strain evidence="3 4">San Diego</strain>
    </source>
</reference>
<protein>
    <recommendedName>
        <fullName evidence="2">Ig-like domain-containing protein</fullName>
    </recommendedName>
</protein>
<dbReference type="Proteomes" id="UP000318571">
    <property type="component" value="Chromosome 11"/>
</dbReference>
<sequence>MCSRIELWRKNDRKCNKLPKNHQTVTRPGQNPTLLSGKMTREPATPVLGLRSSPRRRRRLLQHHHDCVSSRGLWGEPMTFNWSVVLVLISFLTECTTLQLEAVLVPQFRFRGQNATLLCKYELDPNEYLFSLKWYKEETEFYRYTPPDQSTQPLINHRPDDLYYVKDSGSGHDRAMPKGNVQTWRVPGIKIDLTESTPQKVELKRVSFKSTGMYRCEVTTIVHNSRGGFGGYPVPRGFHMKESVNRMTVVELPSALPRITGGELDPIEKSIIVYQPGDMLNLTCISAPSNPPAELEWRINGRSVPDQYVLDRHLIDRNRGLFSSVISLLMPLSETHFTPNGELRVKCRGTIAAEFWENDVENVFTDRTKKDRMVRVLEVQESQWPASGKGINPCLALMLFGMSVVYLMESIRTVG</sequence>
<dbReference type="OrthoDB" id="6415662at2759"/>
<comment type="caution">
    <text evidence="3">The sequence shown here is derived from an EMBL/GenBank/DDBJ whole genome shotgun (WGS) entry which is preliminary data.</text>
</comment>
<organism evidence="3 4">
    <name type="scientific">Tigriopus californicus</name>
    <name type="common">Marine copepod</name>
    <dbReference type="NCBI Taxonomy" id="6832"/>
    <lineage>
        <taxon>Eukaryota</taxon>
        <taxon>Metazoa</taxon>
        <taxon>Ecdysozoa</taxon>
        <taxon>Arthropoda</taxon>
        <taxon>Crustacea</taxon>
        <taxon>Multicrustacea</taxon>
        <taxon>Hexanauplia</taxon>
        <taxon>Copepoda</taxon>
        <taxon>Harpacticoida</taxon>
        <taxon>Harpacticidae</taxon>
        <taxon>Tigriopus</taxon>
    </lineage>
</organism>
<proteinExistence type="predicted"/>
<feature type="domain" description="Ig-like" evidence="2">
    <location>
        <begin position="112"/>
        <end position="219"/>
    </location>
</feature>
<evidence type="ECO:0000313" key="3">
    <source>
        <dbReference type="EMBL" id="TRY77757.1"/>
    </source>
</evidence>
<dbReference type="InterPro" id="IPR013783">
    <property type="entry name" value="Ig-like_fold"/>
</dbReference>
<dbReference type="InterPro" id="IPR007110">
    <property type="entry name" value="Ig-like_dom"/>
</dbReference>
<dbReference type="InterPro" id="IPR036179">
    <property type="entry name" value="Ig-like_dom_sf"/>
</dbReference>
<name>A0A553PJ90_TIGCA</name>
<evidence type="ECO:0000256" key="1">
    <source>
        <dbReference type="SAM" id="MobiDB-lite"/>
    </source>
</evidence>
<dbReference type="STRING" id="6832.A0A553PJ90"/>
<feature type="domain" description="Ig-like" evidence="2">
    <location>
        <begin position="257"/>
        <end position="301"/>
    </location>
</feature>
<dbReference type="PROSITE" id="PS50835">
    <property type="entry name" value="IG_LIKE"/>
    <property type="match status" value="2"/>
</dbReference>